<accession>A0AAV8UTW1</accession>
<proteinExistence type="predicted"/>
<sequence length="115" mass="13286">MTRPIYRKKMLTSSWKKRKLSSGLFLGTLKRIEKLGSQVLKIVLFTIVNRDVSLAELDGVTVVLRLTGRFWHKKSDVLARVSLYLQNRIPEVCDVVIEDESQLDDADEKVEKLRL</sequence>
<comment type="caution">
    <text evidence="1">The sequence shown here is derived from an EMBL/GenBank/DDBJ whole genome shotgun (WGS) entry which is preliminary data.</text>
</comment>
<protein>
    <submittedName>
        <fullName evidence="1">Uncharacterized protein</fullName>
    </submittedName>
</protein>
<dbReference type="EMBL" id="JAMWBK010000005">
    <property type="protein sequence ID" value="KAJ8904508.1"/>
    <property type="molecule type" value="Genomic_DNA"/>
</dbReference>
<name>A0AAV8UTW1_9RHOD</name>
<dbReference type="AlphaFoldDB" id="A0AAV8UTW1"/>
<gene>
    <name evidence="1" type="ORF">NDN08_001026</name>
</gene>
<dbReference type="Proteomes" id="UP001157974">
    <property type="component" value="Unassembled WGS sequence"/>
</dbReference>
<evidence type="ECO:0000313" key="1">
    <source>
        <dbReference type="EMBL" id="KAJ8904508.1"/>
    </source>
</evidence>
<dbReference type="InterPro" id="IPR034904">
    <property type="entry name" value="FSCA_dom_sf"/>
</dbReference>
<organism evidence="1 2">
    <name type="scientific">Rhodosorus marinus</name>
    <dbReference type="NCBI Taxonomy" id="101924"/>
    <lineage>
        <taxon>Eukaryota</taxon>
        <taxon>Rhodophyta</taxon>
        <taxon>Stylonematophyceae</taxon>
        <taxon>Stylonematales</taxon>
        <taxon>Stylonemataceae</taxon>
        <taxon>Rhodosorus</taxon>
    </lineage>
</organism>
<dbReference type="PANTHER" id="PTHR36018:SF1">
    <property type="entry name" value="OS09G0481800 PROTEIN"/>
    <property type="match status" value="1"/>
</dbReference>
<keyword evidence="2" id="KW-1185">Reference proteome</keyword>
<reference evidence="1 2" key="1">
    <citation type="journal article" date="2023" name="Nat. Commun.">
        <title>Origin of minicircular mitochondrial genomes in red algae.</title>
        <authorList>
            <person name="Lee Y."/>
            <person name="Cho C.H."/>
            <person name="Lee Y.M."/>
            <person name="Park S.I."/>
            <person name="Yang J.H."/>
            <person name="West J.A."/>
            <person name="Bhattacharya D."/>
            <person name="Yoon H.S."/>
        </authorList>
    </citation>
    <scope>NUCLEOTIDE SEQUENCE [LARGE SCALE GENOMIC DNA]</scope>
    <source>
        <strain evidence="1 2">CCMP1338</strain>
        <tissue evidence="1">Whole cell</tissue>
    </source>
</reference>
<dbReference type="Gene3D" id="3.30.300.130">
    <property type="entry name" value="Fe-S cluster assembly (FSCA)"/>
    <property type="match status" value="1"/>
</dbReference>
<evidence type="ECO:0000313" key="2">
    <source>
        <dbReference type="Proteomes" id="UP001157974"/>
    </source>
</evidence>
<dbReference type="PANTHER" id="PTHR36018">
    <property type="entry name" value="OS09G0481800 PROTEIN"/>
    <property type="match status" value="1"/>
</dbReference>